<proteinExistence type="inferred from homology"/>
<protein>
    <submittedName>
        <fullName evidence="7">Tetratricopeptide repeat protein</fullName>
    </submittedName>
</protein>
<dbReference type="Gene3D" id="1.25.40.10">
    <property type="entry name" value="Tetratricopeptide repeat domain"/>
    <property type="match status" value="1"/>
</dbReference>
<dbReference type="InterPro" id="IPR019734">
    <property type="entry name" value="TPR_rpt"/>
</dbReference>
<organism evidence="7 8">
    <name type="scientific">Terriglobus albidus</name>
    <dbReference type="NCBI Taxonomy" id="1592106"/>
    <lineage>
        <taxon>Bacteria</taxon>
        <taxon>Pseudomonadati</taxon>
        <taxon>Acidobacteriota</taxon>
        <taxon>Terriglobia</taxon>
        <taxon>Terriglobales</taxon>
        <taxon>Acidobacteriaceae</taxon>
        <taxon>Terriglobus</taxon>
    </lineage>
</organism>
<keyword evidence="4 6" id="KW-0802">TPR repeat</keyword>
<dbReference type="SMART" id="SM00028">
    <property type="entry name" value="TPR"/>
    <property type="match status" value="2"/>
</dbReference>
<comment type="similarity">
    <text evidence="5">Belongs to the Rap family.</text>
</comment>
<reference evidence="7 8" key="1">
    <citation type="submission" date="2019-08" db="EMBL/GenBank/DDBJ databases">
        <title>Complete genome sequence of Terriglobus albidus strain ORNL.</title>
        <authorList>
            <person name="Podar M."/>
        </authorList>
    </citation>
    <scope>NUCLEOTIDE SEQUENCE [LARGE SCALE GENOMIC DNA]</scope>
    <source>
        <strain evidence="7 8">ORNL</strain>
    </source>
</reference>
<dbReference type="KEGG" id="talb:FTW19_22520"/>
<dbReference type="EMBL" id="CP042806">
    <property type="protein sequence ID" value="QEE30515.1"/>
    <property type="molecule type" value="Genomic_DNA"/>
</dbReference>
<dbReference type="Proteomes" id="UP000321820">
    <property type="component" value="Chromosome"/>
</dbReference>
<feature type="repeat" description="TPR" evidence="6">
    <location>
        <begin position="197"/>
        <end position="230"/>
    </location>
</feature>
<evidence type="ECO:0000313" key="7">
    <source>
        <dbReference type="EMBL" id="QEE30515.1"/>
    </source>
</evidence>
<dbReference type="InterPro" id="IPR011990">
    <property type="entry name" value="TPR-like_helical_dom_sf"/>
</dbReference>
<evidence type="ECO:0000256" key="5">
    <source>
        <dbReference type="ARBA" id="ARBA00038253"/>
    </source>
</evidence>
<gene>
    <name evidence="7" type="ORF">FTW19_22520</name>
</gene>
<evidence type="ECO:0000313" key="8">
    <source>
        <dbReference type="Proteomes" id="UP000321820"/>
    </source>
</evidence>
<comment type="subcellular location">
    <subcellularLocation>
        <location evidence="1">Cytoplasm</location>
    </subcellularLocation>
</comment>
<evidence type="ECO:0000256" key="4">
    <source>
        <dbReference type="ARBA" id="ARBA00022803"/>
    </source>
</evidence>
<dbReference type="PROSITE" id="PS50005">
    <property type="entry name" value="TPR"/>
    <property type="match status" value="1"/>
</dbReference>
<evidence type="ECO:0000256" key="6">
    <source>
        <dbReference type="PROSITE-ProRule" id="PRU00339"/>
    </source>
</evidence>
<keyword evidence="8" id="KW-1185">Reference proteome</keyword>
<name>A0A5B9EH94_9BACT</name>
<sequence>MGRTDPAVEWNDASVQWFDESILRTERFATAIHGGEALVTSMPQDPNSLTGEEIDALWSIRDPVNGEIKLKKALTEYPASADELHTQIARSQGLQGRFHEAWEEIAKVSTTPHEVVQIRVQLESGRLKNTSGDTKESQAHFLKAFALAKQGHFDFYAVDAAHMLGIVSEGQESIQWNEKALKLAANSKNERARKWRGSLLNNLGWSYFNMGDFNTALVTFESALEFQQTTGNPVRIRIPRWAVARCLRALKRYDEAFAIQNDLIQYPEQGYVSEELGELLLVMGRPDEAKPRFRRAYELLSPSLSSDPNERTRLAPLKELSQ</sequence>
<accession>A0A5B9EH94</accession>
<dbReference type="InterPro" id="IPR051476">
    <property type="entry name" value="Bac_ResReg_Asp_Phosphatase"/>
</dbReference>
<dbReference type="AlphaFoldDB" id="A0A5B9EH94"/>
<dbReference type="PANTHER" id="PTHR46630">
    <property type="entry name" value="TETRATRICOPEPTIDE REPEAT PROTEIN 29"/>
    <property type="match status" value="1"/>
</dbReference>
<evidence type="ECO:0000256" key="1">
    <source>
        <dbReference type="ARBA" id="ARBA00004496"/>
    </source>
</evidence>
<dbReference type="PANTHER" id="PTHR46630:SF1">
    <property type="entry name" value="TETRATRICOPEPTIDE REPEAT PROTEIN 29"/>
    <property type="match status" value="1"/>
</dbReference>
<dbReference type="Pfam" id="PF13181">
    <property type="entry name" value="TPR_8"/>
    <property type="match status" value="1"/>
</dbReference>
<evidence type="ECO:0000256" key="2">
    <source>
        <dbReference type="ARBA" id="ARBA00022490"/>
    </source>
</evidence>
<keyword evidence="3" id="KW-0677">Repeat</keyword>
<evidence type="ECO:0000256" key="3">
    <source>
        <dbReference type="ARBA" id="ARBA00022737"/>
    </source>
</evidence>
<keyword evidence="2" id="KW-0963">Cytoplasm</keyword>
<dbReference type="SUPFAM" id="SSF48452">
    <property type="entry name" value="TPR-like"/>
    <property type="match status" value="1"/>
</dbReference>
<dbReference type="OrthoDB" id="250018at2"/>
<dbReference type="GO" id="GO:0005737">
    <property type="term" value="C:cytoplasm"/>
    <property type="evidence" value="ECO:0007669"/>
    <property type="project" value="UniProtKB-SubCell"/>
</dbReference>